<dbReference type="PROSITE" id="PS50262">
    <property type="entry name" value="G_PROTEIN_RECEP_F1_2"/>
    <property type="match status" value="1"/>
</dbReference>
<keyword evidence="11" id="KW-1185">Reference proteome</keyword>
<reference evidence="10" key="1">
    <citation type="submission" date="2020-03" db="EMBL/GenBank/DDBJ databases">
        <title>Studies in the Genomics of Life Span.</title>
        <authorList>
            <person name="Glass D."/>
        </authorList>
    </citation>
    <scope>NUCLEOTIDE SEQUENCE</scope>
    <source>
        <strain evidence="10">SUZIE</strain>
        <tissue evidence="10">Muscle</tissue>
    </source>
</reference>
<evidence type="ECO:0000313" key="10">
    <source>
        <dbReference type="EMBL" id="MBZ3884737.1"/>
    </source>
</evidence>
<keyword evidence="4" id="KW-0297">G-protein coupled receptor</keyword>
<evidence type="ECO:0000256" key="7">
    <source>
        <dbReference type="ARBA" id="ARBA00023224"/>
    </source>
</evidence>
<dbReference type="PRINTS" id="PR00245">
    <property type="entry name" value="OLFACTORYR"/>
</dbReference>
<feature type="transmembrane region" description="Helical" evidence="8">
    <location>
        <begin position="12"/>
        <end position="30"/>
    </location>
</feature>
<evidence type="ECO:0000313" key="11">
    <source>
        <dbReference type="Proteomes" id="UP001166674"/>
    </source>
</evidence>
<evidence type="ECO:0000256" key="5">
    <source>
        <dbReference type="ARBA" id="ARBA00023136"/>
    </source>
</evidence>
<proteinExistence type="predicted"/>
<dbReference type="SUPFAM" id="SSF81321">
    <property type="entry name" value="Family A G protein-coupled receptor-like"/>
    <property type="match status" value="1"/>
</dbReference>
<protein>
    <submittedName>
        <fullName evidence="10">Olfactory receptor 7E24</fullName>
    </submittedName>
</protein>
<evidence type="ECO:0000256" key="2">
    <source>
        <dbReference type="ARBA" id="ARBA00022692"/>
    </source>
</evidence>
<evidence type="ECO:0000256" key="4">
    <source>
        <dbReference type="ARBA" id="ARBA00023040"/>
    </source>
</evidence>
<dbReference type="InterPro" id="IPR017452">
    <property type="entry name" value="GPCR_Rhodpsn_7TM"/>
</dbReference>
<keyword evidence="7" id="KW-0807">Transducer</keyword>
<dbReference type="InterPro" id="IPR000276">
    <property type="entry name" value="GPCR_Rhodpsn"/>
</dbReference>
<dbReference type="PROSITE" id="PS00237">
    <property type="entry name" value="G_PROTEIN_RECEP_F1_1"/>
    <property type="match status" value="1"/>
</dbReference>
<organism evidence="10 11">
    <name type="scientific">Sciurus carolinensis</name>
    <name type="common">Eastern gray squirrel</name>
    <dbReference type="NCBI Taxonomy" id="30640"/>
    <lineage>
        <taxon>Eukaryota</taxon>
        <taxon>Metazoa</taxon>
        <taxon>Chordata</taxon>
        <taxon>Craniata</taxon>
        <taxon>Vertebrata</taxon>
        <taxon>Euteleostomi</taxon>
        <taxon>Mammalia</taxon>
        <taxon>Eutheria</taxon>
        <taxon>Euarchontoglires</taxon>
        <taxon>Glires</taxon>
        <taxon>Rodentia</taxon>
        <taxon>Sciuromorpha</taxon>
        <taxon>Sciuridae</taxon>
        <taxon>Sciurinae</taxon>
        <taxon>Sciurini</taxon>
        <taxon>Sciurus</taxon>
    </lineage>
</organism>
<comment type="caution">
    <text evidence="10">The sequence shown here is derived from an EMBL/GenBank/DDBJ whole genome shotgun (WGS) entry which is preliminary data.</text>
</comment>
<evidence type="ECO:0000256" key="1">
    <source>
        <dbReference type="ARBA" id="ARBA00004141"/>
    </source>
</evidence>
<accession>A0AA41N6K8</accession>
<dbReference type="EMBL" id="JAATJV010394903">
    <property type="protein sequence ID" value="MBZ3884737.1"/>
    <property type="molecule type" value="Genomic_DNA"/>
</dbReference>
<dbReference type="InterPro" id="IPR000725">
    <property type="entry name" value="Olfact_rcpt"/>
</dbReference>
<gene>
    <name evidence="10" type="ORF">SUZIE_179440</name>
</gene>
<dbReference type="Gene3D" id="1.20.1070.10">
    <property type="entry name" value="Rhodopsin 7-helix transmembrane proteins"/>
    <property type="match status" value="1"/>
</dbReference>
<evidence type="ECO:0000256" key="3">
    <source>
        <dbReference type="ARBA" id="ARBA00022989"/>
    </source>
</evidence>
<dbReference type="GO" id="GO:0004930">
    <property type="term" value="F:G protein-coupled receptor activity"/>
    <property type="evidence" value="ECO:0007669"/>
    <property type="project" value="UniProtKB-KW"/>
</dbReference>
<feature type="domain" description="G-protein coupled receptors family 1 profile" evidence="9">
    <location>
        <begin position="1"/>
        <end position="238"/>
    </location>
</feature>
<dbReference type="Pfam" id="PF00001">
    <property type="entry name" value="7tm_1"/>
    <property type="match status" value="1"/>
</dbReference>
<dbReference type="AlphaFoldDB" id="A0AA41N6K8"/>
<comment type="subcellular location">
    <subcellularLocation>
        <location evidence="1">Membrane</location>
        <topology evidence="1">Multi-pass membrane protein</topology>
    </subcellularLocation>
</comment>
<dbReference type="GO" id="GO:0004984">
    <property type="term" value="F:olfactory receptor activity"/>
    <property type="evidence" value="ECO:0007669"/>
    <property type="project" value="InterPro"/>
</dbReference>
<keyword evidence="6 10" id="KW-0675">Receptor</keyword>
<keyword evidence="5 8" id="KW-0472">Membrane</keyword>
<name>A0AA41N6K8_SCICA</name>
<dbReference type="PANTHER" id="PTHR48001">
    <property type="entry name" value="OLFACTORY RECEPTOR"/>
    <property type="match status" value="1"/>
</dbReference>
<dbReference type="GO" id="GO:0016020">
    <property type="term" value="C:membrane"/>
    <property type="evidence" value="ECO:0007669"/>
    <property type="project" value="UniProtKB-SubCell"/>
</dbReference>
<evidence type="ECO:0000259" key="9">
    <source>
        <dbReference type="PROSITE" id="PS50262"/>
    </source>
</evidence>
<feature type="transmembrane region" description="Helical" evidence="8">
    <location>
        <begin position="50"/>
        <end position="74"/>
    </location>
</feature>
<dbReference type="Proteomes" id="UP001166674">
    <property type="component" value="Unassembled WGS sequence"/>
</dbReference>
<keyword evidence="2 8" id="KW-0812">Transmembrane</keyword>
<sequence>MIVNTQIHSRVISYVGCLTQMSLFIIFGGMDGMLLTVMAYDRFVAICHPLHYPVIMSPHLCGFLVLISFLVSFLDCQLHNLIALNLPYFKDVEIANFFCDSSQILNLACFETFTRNIVTCFVPAISGFCTISGILFSYYKIVSPILSIPSSSGKYKDFSTCLTSQLFVYFMEQALECTLDQLYLILPEKPPGTQVDFPWTDSEEEKASVSVIRESQCVPEKLVEQEGKKKRTWVLSLL</sequence>
<keyword evidence="3 8" id="KW-1133">Transmembrane helix</keyword>
<feature type="transmembrane region" description="Helical" evidence="8">
    <location>
        <begin position="117"/>
        <end position="139"/>
    </location>
</feature>
<evidence type="ECO:0000256" key="8">
    <source>
        <dbReference type="SAM" id="Phobius"/>
    </source>
</evidence>
<evidence type="ECO:0000256" key="6">
    <source>
        <dbReference type="ARBA" id="ARBA00023170"/>
    </source>
</evidence>